<feature type="compositionally biased region" description="Low complexity" evidence="2">
    <location>
        <begin position="1838"/>
        <end position="1852"/>
    </location>
</feature>
<dbReference type="InterPro" id="IPR000571">
    <property type="entry name" value="Znf_CCCH"/>
</dbReference>
<feature type="region of interest" description="Disordered" evidence="2">
    <location>
        <begin position="1715"/>
        <end position="1800"/>
    </location>
</feature>
<keyword evidence="6" id="KW-1185">Reference proteome</keyword>
<feature type="zinc finger region" description="C3H1-type" evidence="1">
    <location>
        <begin position="384"/>
        <end position="412"/>
    </location>
</feature>
<feature type="compositionally biased region" description="Polar residues" evidence="2">
    <location>
        <begin position="1779"/>
        <end position="1794"/>
    </location>
</feature>
<evidence type="ECO:0000313" key="5">
    <source>
        <dbReference type="EMBL" id="CAE7798008.1"/>
    </source>
</evidence>
<feature type="domain" description="C3H1-type" evidence="3">
    <location>
        <begin position="384"/>
        <end position="412"/>
    </location>
</feature>
<dbReference type="SUPFAM" id="SSF56672">
    <property type="entry name" value="DNA/RNA polymerases"/>
    <property type="match status" value="1"/>
</dbReference>
<feature type="region of interest" description="Disordered" evidence="2">
    <location>
        <begin position="150"/>
        <end position="207"/>
    </location>
</feature>
<dbReference type="SUPFAM" id="SSF57756">
    <property type="entry name" value="Retrovirus zinc finger-like domains"/>
    <property type="match status" value="1"/>
</dbReference>
<protein>
    <submittedName>
        <fullName evidence="5">GIP protein</fullName>
    </submittedName>
</protein>
<evidence type="ECO:0000256" key="2">
    <source>
        <dbReference type="SAM" id="MobiDB-lite"/>
    </source>
</evidence>
<feature type="domain" description="CCHC-type" evidence="4">
    <location>
        <begin position="419"/>
        <end position="434"/>
    </location>
</feature>
<evidence type="ECO:0000313" key="6">
    <source>
        <dbReference type="Proteomes" id="UP000601435"/>
    </source>
</evidence>
<dbReference type="InterPro" id="IPR036875">
    <property type="entry name" value="Znf_CCHC_sf"/>
</dbReference>
<feature type="region of interest" description="Disordered" evidence="2">
    <location>
        <begin position="861"/>
        <end position="893"/>
    </location>
</feature>
<feature type="compositionally biased region" description="Basic residues" evidence="2">
    <location>
        <begin position="1"/>
        <end position="10"/>
    </location>
</feature>
<feature type="compositionally biased region" description="Basic and acidic residues" evidence="2">
    <location>
        <begin position="155"/>
        <end position="207"/>
    </location>
</feature>
<sequence>MDSLIRRRGAGAKDPEEASVAREPDYTAALSQAGAPGASGIGMGDVPVNGLRAGEVSPGTLESGKGVGKPVGGELPMANPFHSDKVRAEVDLIRSRPVTLDGDATRLGLEAEGPALGEISGNFPLEPNYSAMMGAEPGRGDAPRVARVEASADSPSREFGRGDMVREELVGKEARGESSREPDSTVEAEESRRDPVETVEPRDQDDRELIPVELDRLGKMENLLLQVMEENKSLKRRLEWKWEVEVSSEGGRTLGRDIGLRLALDPGSIIAVYDQDDIIMNRFVRVFLKLSAFFVNGNRVCKELQKSGQRFPLLQAESEAVALVDSSVGSDKRAKAAALSAAKESGSVRPPPPPPPKVAAEVSIAVVGAGSGDKKGKGKGKSSDGTTPGCYKFADGSGCKFGDACMFKHDRSKARKDGRCLACGQAGHFRPDCPLVAPENRPVVSEQSSDGSPNSSGGKAKAKAKAKSGVQAKGVTEEKGEAAASSASGAAASLSATVSQEALVAEATKLLKGVSLRALTLGEVDSSWLRSALASASDPEYCLVDSGATNALRPAEDTELEGCKVIRVDLASGGADLRINGYGTLLHVGQCQVILPASYLVELGYVISWKRKRCKIKHPRLLGLKLLQEYEERKAGRPVLSKAEIEDLGGILEPQDAKDGLTDWSELPGIDGLGVIGAVVKGASSRHEGKAAMHNNQSSRGGSPNEELVVPEVGAESQVFLAFDPVEMDSHIHPMGPTRSAEGQAKVALEALEALGFGQGCPGVGPLISGLSWNVESSGRDQGKGYKYFLACAYTVPKGYELRVDDEPVAAEAEFMEDELEAVREHPDREDPVGQGPAGSLPALDLLELPEGPGLCAVSFRVKGKQPERETGGSDEEKDDGGGVGPLPPAPVESKVFQFSGTTRIELRRTQTGYQSQWESRSKRSAPFAVKVVAAADVSVSSIFERHGLEFQAPEGECEVLGSFEDDLDTGESGEFLEAKVREVVGRYFLVFMVLGVFMGLLELREPIQRLFGGGLWIEDEYNDGPVGEVRWVISAFTPRDVAATTDDHWKELEELGFPAEVPEEVEWDVCFPVPIVDEEVRVGLERRHDVESSSFTILNSYVSGLRCRAVCCGNYLPTEKLGLTREDLYASGAESLSVKIALIFAAGHPSWTGVTIDVKSAFLYAPIRSDTKGTEERIIVKPPNFLLELGIMTKDDRWWIRKALYGLPTSPRDWGRYRDAEFAQFRLRWGEDEYHLVQTLSDDALWVARKATKAGYGDTAGLLVVYVDDLLFLAPKGLGEAFVRAVQERWKTSMPEWLSTKPLTFCGMELSQHDNGYHMGQNAYGRELLGRYSIDESSATPITRWTEPEVGPPPLAEEVKEAQAITGALLWLSSTLDVGIDVPYEVGSTFSDHGCSSDLGIFPPIICDFVVGRGLALLALLPRVQGQPAEDRLGVSWSWVSWTFGMVVACVVGLWVGWCASGWFGPILVGGFEDLVGVDLSGPDEEAESGAQSSSSDGALFDEVPFMRPETNPGVALDPQPGCGLVEAGSGSEGGSEDDDFTHQEWLAVQAKLERVERFTGLTSIQRCRLRRALALGDIIEPPVFQQRFGAPPEWLTSGGGEASENTGELCSEVASQVGEAGLEGYRGVGFLRILDLPGGRLLGYLGFRSVEWNYLRRTARAVFHHALMVLVARFQDTGVPHTLPVGMTGRVEFHFVAVDGDYRWVPGELFVGEGSDEGAPNAGPQVRGSSSEVPSDTGLQVPGSSSEVPSDTGLQVPGSSSEVPSDTGLQVPGSLSEVPSDTGLQVGGSSSLLPGEDSVWNGDLSEGWAGQVGTFPVSSVQVGGSASSTDPCPPTNHQHGGSSNSHGMGHQQASWGLTYEDLTGGDVELEDFPLVGVWFRTHFLVQVFSVSGAVVLGWLGTRVPEWLCLRSASSAVRHAFSASVAEALRGGPYMVMFSGPQWQIAVDEYVLTGYPLNEEDTEVEPQGGPLSVAEGAAVGFPYVEWPPTVVVHFLWRVFALCGSRILACLGDRTREWGYMYASAKGFRSHVVYALICWLRSTGIQRMVDGPISYDAAQAYLHSGVRSYPFEEASEEEDLELDERPHRAPLQRGPVLHLRPVVDELLHVPSSEEDVSSSTAEPSETFAELSDGNEGEGTPQRPPQQGIVYMAGEGVLFCLYGDDCVQVPLQGWSMSDVAAIVQGLNTGDWSDFQRVMSEGTLTAPGIQDEPRAPLEDELRGGALSSGLSSGSSSSVGIWGWHRRCWIFLLLLWLEVQAVRACGVEIEEDRVEQCSEDQGVMLWKGSPLDQDAVMPEGDWIRCDGSVFWEISKVVVVVLIWEIVRRSCCSGTASVRKPVDAESQTTSFNIVPLPLSGQVRCRAKILFCLWRAGFKIDAEGYPERIQSEFHALVGGYMLRVESGGITSSDSD</sequence>
<organism evidence="5 6">
    <name type="scientific">Symbiodinium necroappetens</name>
    <dbReference type="NCBI Taxonomy" id="1628268"/>
    <lineage>
        <taxon>Eukaryota</taxon>
        <taxon>Sar</taxon>
        <taxon>Alveolata</taxon>
        <taxon>Dinophyceae</taxon>
        <taxon>Suessiales</taxon>
        <taxon>Symbiodiniaceae</taxon>
        <taxon>Symbiodinium</taxon>
    </lineage>
</organism>
<accession>A0A812YVB8</accession>
<name>A0A812YVB8_9DINO</name>
<dbReference type="InterPro" id="IPR043502">
    <property type="entry name" value="DNA/RNA_pol_sf"/>
</dbReference>
<dbReference type="Proteomes" id="UP000601435">
    <property type="component" value="Unassembled WGS sequence"/>
</dbReference>
<feature type="region of interest" description="Disordered" evidence="2">
    <location>
        <begin position="432"/>
        <end position="477"/>
    </location>
</feature>
<feature type="region of interest" description="Disordered" evidence="2">
    <location>
        <begin position="1821"/>
        <end position="1852"/>
    </location>
</feature>
<dbReference type="GO" id="GO:0008270">
    <property type="term" value="F:zinc ion binding"/>
    <property type="evidence" value="ECO:0007669"/>
    <property type="project" value="UniProtKB-KW"/>
</dbReference>
<feature type="compositionally biased region" description="Low complexity" evidence="2">
    <location>
        <begin position="1821"/>
        <end position="1830"/>
    </location>
</feature>
<dbReference type="EMBL" id="CAJNJA010043942">
    <property type="protein sequence ID" value="CAE7798008.1"/>
    <property type="molecule type" value="Genomic_DNA"/>
</dbReference>
<dbReference type="PROSITE" id="PS50103">
    <property type="entry name" value="ZF_C3H1"/>
    <property type="match status" value="1"/>
</dbReference>
<evidence type="ECO:0000259" key="4">
    <source>
        <dbReference type="PROSITE" id="PS50158"/>
    </source>
</evidence>
<evidence type="ECO:0000259" key="3">
    <source>
        <dbReference type="PROSITE" id="PS50103"/>
    </source>
</evidence>
<feature type="region of interest" description="Disordered" evidence="2">
    <location>
        <begin position="687"/>
        <end position="706"/>
    </location>
</feature>
<feature type="compositionally biased region" description="Basic and acidic residues" evidence="2">
    <location>
        <begin position="11"/>
        <end position="25"/>
    </location>
</feature>
<dbReference type="GO" id="GO:0003676">
    <property type="term" value="F:nucleic acid binding"/>
    <property type="evidence" value="ECO:0007669"/>
    <property type="project" value="InterPro"/>
</dbReference>
<dbReference type="PROSITE" id="PS50158">
    <property type="entry name" value="ZF_CCHC"/>
    <property type="match status" value="1"/>
</dbReference>
<keyword evidence="1" id="KW-0863">Zinc-finger</keyword>
<feature type="region of interest" description="Disordered" evidence="2">
    <location>
        <begin position="1"/>
        <end position="80"/>
    </location>
</feature>
<gene>
    <name evidence="5" type="primary">GIP</name>
    <name evidence="5" type="ORF">SNEC2469_LOCUS23512</name>
</gene>
<feature type="compositionally biased region" description="Polar residues" evidence="2">
    <location>
        <begin position="1729"/>
        <end position="1770"/>
    </location>
</feature>
<dbReference type="OrthoDB" id="1001497at2759"/>
<feature type="region of interest" description="Disordered" evidence="2">
    <location>
        <begin position="824"/>
        <end position="844"/>
    </location>
</feature>
<evidence type="ECO:0000256" key="1">
    <source>
        <dbReference type="PROSITE-ProRule" id="PRU00723"/>
    </source>
</evidence>
<comment type="caution">
    <text evidence="5">The sequence shown here is derived from an EMBL/GenBank/DDBJ whole genome shotgun (WGS) entry which is preliminary data.</text>
</comment>
<feature type="region of interest" description="Disordered" evidence="2">
    <location>
        <begin position="2110"/>
        <end position="2146"/>
    </location>
</feature>
<keyword evidence="1" id="KW-0479">Metal-binding</keyword>
<dbReference type="InterPro" id="IPR001878">
    <property type="entry name" value="Znf_CCHC"/>
</dbReference>
<proteinExistence type="predicted"/>
<reference evidence="5" key="1">
    <citation type="submission" date="2021-02" db="EMBL/GenBank/DDBJ databases">
        <authorList>
            <person name="Dougan E. K."/>
            <person name="Rhodes N."/>
            <person name="Thang M."/>
            <person name="Chan C."/>
        </authorList>
    </citation>
    <scope>NUCLEOTIDE SEQUENCE</scope>
</reference>
<keyword evidence="1" id="KW-0862">Zinc</keyword>